<dbReference type="Proteomes" id="UP001059041">
    <property type="component" value="Linkage Group LG3"/>
</dbReference>
<evidence type="ECO:0000256" key="5">
    <source>
        <dbReference type="SAM" id="Phobius"/>
    </source>
</evidence>
<dbReference type="InterPro" id="IPR013783">
    <property type="entry name" value="Ig-like_fold"/>
</dbReference>
<keyword evidence="5" id="KW-1133">Transmembrane helix</keyword>
<evidence type="ECO:0000313" key="8">
    <source>
        <dbReference type="Proteomes" id="UP001059041"/>
    </source>
</evidence>
<evidence type="ECO:0000256" key="3">
    <source>
        <dbReference type="ARBA" id="ARBA00023180"/>
    </source>
</evidence>
<protein>
    <submittedName>
        <fullName evidence="7">Hemicentin-1-like</fullName>
    </submittedName>
</protein>
<proteinExistence type="predicted"/>
<dbReference type="SMART" id="SM00409">
    <property type="entry name" value="IG"/>
    <property type="match status" value="3"/>
</dbReference>
<evidence type="ECO:0000313" key="7">
    <source>
        <dbReference type="EMBL" id="KAI7812312.1"/>
    </source>
</evidence>
<keyword evidence="3" id="KW-0325">Glycoprotein</keyword>
<dbReference type="EMBL" id="JAFHDT010000003">
    <property type="protein sequence ID" value="KAI7812312.1"/>
    <property type="molecule type" value="Genomic_DNA"/>
</dbReference>
<dbReference type="Gene3D" id="2.60.40.10">
    <property type="entry name" value="Immunoglobulins"/>
    <property type="match status" value="3"/>
</dbReference>
<dbReference type="Pfam" id="PF13927">
    <property type="entry name" value="Ig_3"/>
    <property type="match status" value="1"/>
</dbReference>
<dbReference type="CDD" id="cd00096">
    <property type="entry name" value="Ig"/>
    <property type="match status" value="1"/>
</dbReference>
<dbReference type="AlphaFoldDB" id="A0A9W7X0P4"/>
<feature type="domain" description="Ig-like" evidence="6">
    <location>
        <begin position="204"/>
        <end position="277"/>
    </location>
</feature>
<dbReference type="PANTHER" id="PTHR44337:SF8">
    <property type="entry name" value="IMMUNOGLOBULIN SUBTYPE DOMAIN-CONTAINING PROTEIN"/>
    <property type="match status" value="1"/>
</dbReference>
<dbReference type="SUPFAM" id="SSF48726">
    <property type="entry name" value="Immunoglobulin"/>
    <property type="match status" value="2"/>
</dbReference>
<dbReference type="InterPro" id="IPR007110">
    <property type="entry name" value="Ig-like_dom"/>
</dbReference>
<evidence type="ECO:0000256" key="2">
    <source>
        <dbReference type="ARBA" id="ARBA00023157"/>
    </source>
</evidence>
<dbReference type="Pfam" id="PF07686">
    <property type="entry name" value="V-set"/>
    <property type="match status" value="1"/>
</dbReference>
<keyword evidence="5" id="KW-0812">Transmembrane</keyword>
<evidence type="ECO:0000259" key="6">
    <source>
        <dbReference type="PROSITE" id="PS50835"/>
    </source>
</evidence>
<keyword evidence="5" id="KW-0472">Membrane</keyword>
<dbReference type="PANTHER" id="PTHR44337">
    <property type="entry name" value="CARCINOEMBRYONIC ANTIGEN-RELATED CELL ADHESION MOLECULE 8"/>
    <property type="match status" value="1"/>
</dbReference>
<dbReference type="PROSITE" id="PS50835">
    <property type="entry name" value="IG_LIKE"/>
    <property type="match status" value="2"/>
</dbReference>
<feature type="domain" description="Ig-like" evidence="6">
    <location>
        <begin position="91"/>
        <end position="178"/>
    </location>
</feature>
<dbReference type="InterPro" id="IPR003599">
    <property type="entry name" value="Ig_sub"/>
</dbReference>
<reference evidence="7" key="1">
    <citation type="submission" date="2021-02" db="EMBL/GenBank/DDBJ databases">
        <title>Comparative genomics reveals that relaxation of natural selection precedes convergent phenotypic evolution of cavefish.</title>
        <authorList>
            <person name="Peng Z."/>
        </authorList>
    </citation>
    <scope>NUCLEOTIDE SEQUENCE</scope>
    <source>
        <tissue evidence="7">Muscle</tissue>
    </source>
</reference>
<sequence>MSLHHGAPADILCQKFNPSRGETLQVFKNIQNKSYKLSCTMILDTNVSLDIIPDVLRSRVVNNGSLIHFSDVSAVDSGLYSCVVWRDNQCQNVKETSLDVKNQDIFLEPKQSFTLSCLAKDVKPESMLAWWYPVGLNLPGLKSEYDQSEMLNDTQTGNYSLVIPHVTLNHTGTYTCRAGQKYYNVVNIFVCSDLEPINMTFSLGDVAYLKCHPHLTETLRVQWYREYDQSSKYLLTDTHGGFVNEKMKNRLMASNAQSYITILELLITDGGSYWCRVWGIRDVKRGLCFKRRVHLTYVGDYEGTFYMVYASLMASMLLGMIITVVCVTVLSRKRRPPV</sequence>
<evidence type="ECO:0000256" key="4">
    <source>
        <dbReference type="ARBA" id="ARBA00023319"/>
    </source>
</evidence>
<dbReference type="InterPro" id="IPR036179">
    <property type="entry name" value="Ig-like_dom_sf"/>
</dbReference>
<dbReference type="InterPro" id="IPR052598">
    <property type="entry name" value="IgSF_CEA-related"/>
</dbReference>
<name>A0A9W7X0P4_TRIRA</name>
<dbReference type="InterPro" id="IPR013106">
    <property type="entry name" value="Ig_V-set"/>
</dbReference>
<keyword evidence="1" id="KW-0732">Signal</keyword>
<evidence type="ECO:0000256" key="1">
    <source>
        <dbReference type="ARBA" id="ARBA00022729"/>
    </source>
</evidence>
<keyword evidence="4" id="KW-0393">Immunoglobulin domain</keyword>
<comment type="caution">
    <text evidence="7">The sequence shown here is derived from an EMBL/GenBank/DDBJ whole genome shotgun (WGS) entry which is preliminary data.</text>
</comment>
<gene>
    <name evidence="7" type="ORF">IRJ41_022592</name>
</gene>
<keyword evidence="2" id="KW-1015">Disulfide bond</keyword>
<feature type="transmembrane region" description="Helical" evidence="5">
    <location>
        <begin position="306"/>
        <end position="330"/>
    </location>
</feature>
<keyword evidence="8" id="KW-1185">Reference proteome</keyword>
<accession>A0A9W7X0P4</accession>
<organism evidence="7 8">
    <name type="scientific">Triplophysa rosa</name>
    <name type="common">Cave loach</name>
    <dbReference type="NCBI Taxonomy" id="992332"/>
    <lineage>
        <taxon>Eukaryota</taxon>
        <taxon>Metazoa</taxon>
        <taxon>Chordata</taxon>
        <taxon>Craniata</taxon>
        <taxon>Vertebrata</taxon>
        <taxon>Euteleostomi</taxon>
        <taxon>Actinopterygii</taxon>
        <taxon>Neopterygii</taxon>
        <taxon>Teleostei</taxon>
        <taxon>Ostariophysi</taxon>
        <taxon>Cypriniformes</taxon>
        <taxon>Nemacheilidae</taxon>
        <taxon>Triplophysa</taxon>
    </lineage>
</organism>